<feature type="signal peptide" evidence="1">
    <location>
        <begin position="1"/>
        <end position="20"/>
    </location>
</feature>
<proteinExistence type="predicted"/>
<evidence type="ECO:0000259" key="2">
    <source>
        <dbReference type="Pfam" id="PF01833"/>
    </source>
</evidence>
<keyword evidence="4" id="KW-1185">Reference proteome</keyword>
<dbReference type="SUPFAM" id="SSF81296">
    <property type="entry name" value="E set domains"/>
    <property type="match status" value="1"/>
</dbReference>
<reference evidence="4" key="1">
    <citation type="journal article" date="2019" name="Int. J. Syst. Evol. Microbiol.">
        <title>The Global Catalogue of Microorganisms (GCM) 10K type strain sequencing project: providing services to taxonomists for standard genome sequencing and annotation.</title>
        <authorList>
            <consortium name="The Broad Institute Genomics Platform"/>
            <consortium name="The Broad Institute Genome Sequencing Center for Infectious Disease"/>
            <person name="Wu L."/>
            <person name="Ma J."/>
        </authorList>
    </citation>
    <scope>NUCLEOTIDE SEQUENCE [LARGE SCALE GENOMIC DNA]</scope>
    <source>
        <strain evidence="4">JCM 17664</strain>
    </source>
</reference>
<gene>
    <name evidence="3" type="ORF">GCM10023143_20340</name>
</gene>
<keyword evidence="1" id="KW-0732">Signal</keyword>
<dbReference type="SUPFAM" id="SSF101898">
    <property type="entry name" value="NHL repeat"/>
    <property type="match status" value="1"/>
</dbReference>
<organism evidence="3 4">
    <name type="scientific">Compostibacter hankyongensis</name>
    <dbReference type="NCBI Taxonomy" id="1007089"/>
    <lineage>
        <taxon>Bacteria</taxon>
        <taxon>Pseudomonadati</taxon>
        <taxon>Bacteroidota</taxon>
        <taxon>Chitinophagia</taxon>
        <taxon>Chitinophagales</taxon>
        <taxon>Chitinophagaceae</taxon>
        <taxon>Compostibacter</taxon>
    </lineage>
</organism>
<evidence type="ECO:0000256" key="1">
    <source>
        <dbReference type="SAM" id="SignalP"/>
    </source>
</evidence>
<feature type="chain" id="PRO_5046734554" description="IPT/TIG domain-containing protein" evidence="1">
    <location>
        <begin position="21"/>
        <end position="535"/>
    </location>
</feature>
<accession>A0ABP8FUS8</accession>
<dbReference type="RefSeq" id="WP_344978855.1">
    <property type="nucleotide sequence ID" value="NZ_BAABFN010000004.1"/>
</dbReference>
<dbReference type="InterPro" id="IPR013783">
    <property type="entry name" value="Ig-like_fold"/>
</dbReference>
<dbReference type="InterPro" id="IPR013431">
    <property type="entry name" value="Delta_60_rpt"/>
</dbReference>
<protein>
    <recommendedName>
        <fullName evidence="2">IPT/TIG domain-containing protein</fullName>
    </recommendedName>
</protein>
<evidence type="ECO:0000313" key="3">
    <source>
        <dbReference type="EMBL" id="GAA4311303.1"/>
    </source>
</evidence>
<dbReference type="InterPro" id="IPR002909">
    <property type="entry name" value="IPT_dom"/>
</dbReference>
<comment type="caution">
    <text evidence="3">The sequence shown here is derived from an EMBL/GenBank/DDBJ whole genome shotgun (WGS) entry which is preliminary data.</text>
</comment>
<dbReference type="Proteomes" id="UP001501207">
    <property type="component" value="Unassembled WGS sequence"/>
</dbReference>
<feature type="domain" description="IPT/TIG" evidence="2">
    <location>
        <begin position="48"/>
        <end position="106"/>
    </location>
</feature>
<dbReference type="Gene3D" id="2.80.10.50">
    <property type="match status" value="2"/>
</dbReference>
<dbReference type="InterPro" id="IPR014756">
    <property type="entry name" value="Ig_E-set"/>
</dbReference>
<sequence>MNKTAYILGFVLCCCACWSACTKSAVSTNGEDPYKDTVSPALKFKENGVTPTQSTVNQEVTLFGAGFAKNKDKLSILFNNQPAEILEVSDSSVRVKVPQLAGTGAIAARVEDQYFFGPFFRILGPLSMDTLFPSFRGADNSILDICPTTDNKFIIAGDFKNYDNANIAGDINHIALINRDGTIDRNNFKYGSAQGAMGSVSRVISLNNGKYLIAGSFLNYGIHSNISGIARINGNGMLDTVQVTPPSGNKQWVSAIRGGVAGGISEMHVQSDGKMMVIGPFRYYVTTNYDLTSELGQDSTHLDSTLMYYIARLNQDGTLDSSYHYDLVNHRGKETINGSINSSILLPDDKLLIAGSFTKYDGKEVHRIARLNPDGSLDPTFKSSPGADLPIISLTEQPDGKFLVVGAFNTYDGKPQKQMVRINADGSLDPTFHTAGTADGFLRRADVMPGGEIIVSGLFRTYGNIERNNFIVLNADGSIHETYNTNGGINLDNSGSLGLITKIVPLPSDHAFIMVGGFTKFDYRTANRIVRMTYQ</sequence>
<evidence type="ECO:0000313" key="4">
    <source>
        <dbReference type="Proteomes" id="UP001501207"/>
    </source>
</evidence>
<dbReference type="EMBL" id="BAABFN010000004">
    <property type="protein sequence ID" value="GAA4311303.1"/>
    <property type="molecule type" value="Genomic_DNA"/>
</dbReference>
<dbReference type="Pfam" id="PF01833">
    <property type="entry name" value="TIG"/>
    <property type="match status" value="1"/>
</dbReference>
<dbReference type="Pfam" id="PF17164">
    <property type="entry name" value="DUF5122"/>
    <property type="match status" value="5"/>
</dbReference>
<name>A0ABP8FUS8_9BACT</name>
<dbReference type="Gene3D" id="2.60.40.10">
    <property type="entry name" value="Immunoglobulins"/>
    <property type="match status" value="1"/>
</dbReference>
<dbReference type="NCBIfam" id="TIGR02608">
    <property type="entry name" value="delta_60_rpt"/>
    <property type="match status" value="4"/>
</dbReference>